<dbReference type="EC" id="6.3.4.13" evidence="4 17"/>
<dbReference type="Gene3D" id="3.40.50.20">
    <property type="match status" value="1"/>
</dbReference>
<dbReference type="SMART" id="SM01210">
    <property type="entry name" value="GARS_C"/>
    <property type="match status" value="1"/>
</dbReference>
<dbReference type="SUPFAM" id="SSF52440">
    <property type="entry name" value="PreATP-grasp domain"/>
    <property type="match status" value="1"/>
</dbReference>
<keyword evidence="9 17" id="KW-0658">Purine biosynthesis</keyword>
<dbReference type="Proteomes" id="UP000245909">
    <property type="component" value="Unassembled WGS sequence"/>
</dbReference>
<dbReference type="Gene3D" id="3.30.1490.20">
    <property type="entry name" value="ATP-grasp fold, A domain"/>
    <property type="match status" value="1"/>
</dbReference>
<dbReference type="InterPro" id="IPR011054">
    <property type="entry name" value="Rudment_hybrid_motif"/>
</dbReference>
<dbReference type="GO" id="GO:0006189">
    <property type="term" value="P:'de novo' IMP biosynthetic process"/>
    <property type="evidence" value="ECO:0007669"/>
    <property type="project" value="UniProtKB-UniRule"/>
</dbReference>
<keyword evidence="22" id="KW-1185">Reference proteome</keyword>
<comment type="caution">
    <text evidence="21">The sequence shown here is derived from an EMBL/GenBank/DDBJ whole genome shotgun (WGS) entry which is preliminary data.</text>
</comment>
<comment type="similarity">
    <text evidence="13 17">Belongs to the GARS family.</text>
</comment>
<evidence type="ECO:0000256" key="8">
    <source>
        <dbReference type="ARBA" id="ARBA00022741"/>
    </source>
</evidence>
<dbReference type="PROSITE" id="PS50975">
    <property type="entry name" value="ATP_GRASP"/>
    <property type="match status" value="1"/>
</dbReference>
<dbReference type="Pfam" id="PF02844">
    <property type="entry name" value="GARS_N"/>
    <property type="match status" value="1"/>
</dbReference>
<feature type="compositionally biased region" description="Basic and acidic residues" evidence="19">
    <location>
        <begin position="218"/>
        <end position="228"/>
    </location>
</feature>
<dbReference type="InterPro" id="IPR020560">
    <property type="entry name" value="PRibGlycinamide_synth_C-dom"/>
</dbReference>
<proteinExistence type="inferred from homology"/>
<dbReference type="PANTHER" id="PTHR43472:SF1">
    <property type="entry name" value="PHOSPHORIBOSYLAMINE--GLYCINE LIGASE, CHLOROPLASTIC"/>
    <property type="match status" value="1"/>
</dbReference>
<evidence type="ECO:0000256" key="11">
    <source>
        <dbReference type="ARBA" id="ARBA00022842"/>
    </source>
</evidence>
<dbReference type="EMBL" id="QENU01000008">
    <property type="protein sequence ID" value="PVX33466.1"/>
    <property type="molecule type" value="Genomic_DNA"/>
</dbReference>
<dbReference type="InterPro" id="IPR013815">
    <property type="entry name" value="ATP_grasp_subdomain_1"/>
</dbReference>
<protein>
    <recommendedName>
        <fullName evidence="5 17">Phosphoribosylamine--glycine ligase</fullName>
        <ecNumber evidence="4 17">6.3.4.13</ecNumber>
    </recommendedName>
    <alternativeName>
        <fullName evidence="16 17">GARS</fullName>
    </alternativeName>
    <alternativeName>
        <fullName evidence="14 17">Glycinamide ribonucleotide synthetase</fullName>
    </alternativeName>
    <alternativeName>
        <fullName evidence="15 17">Phosphoribosylglycinamide synthetase</fullName>
    </alternativeName>
</protein>
<dbReference type="InterPro" id="IPR011761">
    <property type="entry name" value="ATP-grasp"/>
</dbReference>
<dbReference type="FunFam" id="3.40.50.20:FF:000006">
    <property type="entry name" value="Phosphoribosylamine--glycine ligase, chloroplastic"/>
    <property type="match status" value="1"/>
</dbReference>
<keyword evidence="6 17" id="KW-0436">Ligase</keyword>
<evidence type="ECO:0000259" key="20">
    <source>
        <dbReference type="PROSITE" id="PS50975"/>
    </source>
</evidence>
<comment type="pathway">
    <text evidence="3 17">Purine metabolism; IMP biosynthesis via de novo pathway; N(1)-(5-phospho-D-ribosyl)glycinamide from 5-phospho-alpha-D-ribose 1-diphosphate: step 2/2.</text>
</comment>
<keyword evidence="12" id="KW-0464">Manganese</keyword>
<dbReference type="SUPFAM" id="SSF56059">
    <property type="entry name" value="Glutathione synthetase ATP-binding domain-like"/>
    <property type="match status" value="1"/>
</dbReference>
<evidence type="ECO:0000256" key="16">
    <source>
        <dbReference type="ARBA" id="ARBA00079592"/>
    </source>
</evidence>
<dbReference type="RefSeq" id="WP_116631990.1">
    <property type="nucleotide sequence ID" value="NZ_QENU01000008.1"/>
</dbReference>
<dbReference type="Pfam" id="PF02843">
    <property type="entry name" value="GARS_C"/>
    <property type="match status" value="1"/>
</dbReference>
<sequence length="433" mass="46669">MNILIIGNGGREHALAWKAAQSPLASKVFVAPGNAGTAREKDSKQSAVENVNISATDVPALVKFAQQNEIGLTIVGPEAPLVVGVVDAFEKAGLTIFGPRQSAAQLEGSKAFTKDFLARHHIPTAEYQNFTDVEQALDYVRQKGAPIVVKADGLAAGKGVIVAMTLQEAEEAIKDMLSGNAFGEAGSRVVIEEFLDGEEASFIVMVDGENVEPMATSQDHKRVGEGDKGLNTGGMGAYSPAPVVTQEIHDRIMEQIIYPTVQGMAAEDNVYKGFLYAGLMIDKKGQPKVIEFNCRFGDPETQPIMMRMKSDLVELCLKACKGELDQVKSEWTQESALGIVLAAEGYPADYRKGDEIQGLPEKATADEKVFLAGVAEENGKLVTNGGRVLCATALGNSVLEAQQKALKLAEQIQWQGRFFRRDIGWRAIARESK</sequence>
<evidence type="ECO:0000256" key="3">
    <source>
        <dbReference type="ARBA" id="ARBA00005174"/>
    </source>
</evidence>
<evidence type="ECO:0000256" key="15">
    <source>
        <dbReference type="ARBA" id="ARBA00042864"/>
    </source>
</evidence>
<dbReference type="SMART" id="SM01209">
    <property type="entry name" value="GARS_A"/>
    <property type="match status" value="1"/>
</dbReference>
<comment type="cofactor">
    <cofactor evidence="2">
        <name>Mg(2+)</name>
        <dbReference type="ChEBI" id="CHEBI:18420"/>
    </cofactor>
</comment>
<dbReference type="NCBIfam" id="TIGR00877">
    <property type="entry name" value="purD"/>
    <property type="match status" value="1"/>
</dbReference>
<keyword evidence="11" id="KW-0460">Magnesium</keyword>
<keyword evidence="10 18" id="KW-0067">ATP-binding</keyword>
<evidence type="ECO:0000256" key="13">
    <source>
        <dbReference type="ARBA" id="ARBA00038345"/>
    </source>
</evidence>
<dbReference type="HAMAP" id="MF_00138">
    <property type="entry name" value="GARS"/>
    <property type="match status" value="1"/>
</dbReference>
<evidence type="ECO:0000256" key="17">
    <source>
        <dbReference type="HAMAP-Rule" id="MF_00138"/>
    </source>
</evidence>
<dbReference type="Pfam" id="PF01071">
    <property type="entry name" value="GARS_A"/>
    <property type="match status" value="1"/>
</dbReference>
<evidence type="ECO:0000256" key="9">
    <source>
        <dbReference type="ARBA" id="ARBA00022755"/>
    </source>
</evidence>
<dbReference type="Gene3D" id="3.30.470.20">
    <property type="entry name" value="ATP-grasp fold, B domain"/>
    <property type="match status" value="1"/>
</dbReference>
<feature type="domain" description="ATP-grasp" evidence="20">
    <location>
        <begin position="114"/>
        <end position="321"/>
    </location>
</feature>
<comment type="cofactor">
    <cofactor evidence="1">
        <name>Mn(2+)</name>
        <dbReference type="ChEBI" id="CHEBI:29035"/>
    </cofactor>
</comment>
<evidence type="ECO:0000256" key="1">
    <source>
        <dbReference type="ARBA" id="ARBA00001936"/>
    </source>
</evidence>
<accession>A0A2U0SQ64</accession>
<evidence type="ECO:0000256" key="12">
    <source>
        <dbReference type="ARBA" id="ARBA00023211"/>
    </source>
</evidence>
<dbReference type="SUPFAM" id="SSF51246">
    <property type="entry name" value="Rudiment single hybrid motif"/>
    <property type="match status" value="1"/>
</dbReference>
<reference evidence="21 22" key="1">
    <citation type="submission" date="2018-05" db="EMBL/GenBank/DDBJ databases">
        <title>Genomic Encyclopedia of Type Strains, Phase IV (KMG-IV): sequencing the most valuable type-strain genomes for metagenomic binning, comparative biology and taxonomic classification.</title>
        <authorList>
            <person name="Goeker M."/>
        </authorList>
    </citation>
    <scope>NUCLEOTIDE SEQUENCE [LARGE SCALE GENOMIC DNA]</scope>
    <source>
        <strain evidence="21 22">DSM 22999</strain>
    </source>
</reference>
<evidence type="ECO:0000313" key="21">
    <source>
        <dbReference type="EMBL" id="PVX33466.1"/>
    </source>
</evidence>
<evidence type="ECO:0000256" key="18">
    <source>
        <dbReference type="PROSITE-ProRule" id="PRU00409"/>
    </source>
</evidence>
<dbReference type="FunFam" id="3.30.470.20:FF:000031">
    <property type="entry name" value="Phosphoribosylamine--glycine ligase"/>
    <property type="match status" value="1"/>
</dbReference>
<keyword evidence="8 18" id="KW-0547">Nucleotide-binding</keyword>
<dbReference type="InterPro" id="IPR037123">
    <property type="entry name" value="PRibGlycinamide_synth_C_sf"/>
</dbReference>
<dbReference type="InterPro" id="IPR016185">
    <property type="entry name" value="PreATP-grasp_dom_sf"/>
</dbReference>
<evidence type="ECO:0000256" key="14">
    <source>
        <dbReference type="ARBA" id="ARBA00042242"/>
    </source>
</evidence>
<dbReference type="InterPro" id="IPR020561">
    <property type="entry name" value="PRibGlycinamid_synth_ATP-grasp"/>
</dbReference>
<evidence type="ECO:0000256" key="19">
    <source>
        <dbReference type="SAM" id="MobiDB-lite"/>
    </source>
</evidence>
<dbReference type="GO" id="GO:0009113">
    <property type="term" value="P:purine nucleobase biosynthetic process"/>
    <property type="evidence" value="ECO:0007669"/>
    <property type="project" value="InterPro"/>
</dbReference>
<evidence type="ECO:0000256" key="7">
    <source>
        <dbReference type="ARBA" id="ARBA00022723"/>
    </source>
</evidence>
<evidence type="ECO:0000256" key="2">
    <source>
        <dbReference type="ARBA" id="ARBA00001946"/>
    </source>
</evidence>
<evidence type="ECO:0000256" key="10">
    <source>
        <dbReference type="ARBA" id="ARBA00022840"/>
    </source>
</evidence>
<comment type="catalytic activity">
    <reaction evidence="17">
        <text>5-phospho-beta-D-ribosylamine + glycine + ATP = N(1)-(5-phospho-beta-D-ribosyl)glycinamide + ADP + phosphate + H(+)</text>
        <dbReference type="Rhea" id="RHEA:17453"/>
        <dbReference type="ChEBI" id="CHEBI:15378"/>
        <dbReference type="ChEBI" id="CHEBI:30616"/>
        <dbReference type="ChEBI" id="CHEBI:43474"/>
        <dbReference type="ChEBI" id="CHEBI:57305"/>
        <dbReference type="ChEBI" id="CHEBI:58681"/>
        <dbReference type="ChEBI" id="CHEBI:143788"/>
        <dbReference type="ChEBI" id="CHEBI:456216"/>
        <dbReference type="EC" id="6.3.4.13"/>
    </reaction>
</comment>
<dbReference type="PANTHER" id="PTHR43472">
    <property type="entry name" value="PHOSPHORIBOSYLAMINE--GLYCINE LIGASE"/>
    <property type="match status" value="1"/>
</dbReference>
<dbReference type="InterPro" id="IPR020559">
    <property type="entry name" value="PRibGlycinamide_synth_CS"/>
</dbReference>
<dbReference type="GO" id="GO:0046872">
    <property type="term" value="F:metal ion binding"/>
    <property type="evidence" value="ECO:0007669"/>
    <property type="project" value="UniProtKB-KW"/>
</dbReference>
<dbReference type="FunFam" id="3.90.600.10:FF:000001">
    <property type="entry name" value="Trifunctional purine biosynthetic protein adenosine-3"/>
    <property type="match status" value="1"/>
</dbReference>
<organism evidence="21 22">
    <name type="scientific">Alitibacter langaaensis DSM 22999</name>
    <dbReference type="NCBI Taxonomy" id="1122935"/>
    <lineage>
        <taxon>Bacteria</taxon>
        <taxon>Pseudomonadati</taxon>
        <taxon>Pseudomonadota</taxon>
        <taxon>Gammaproteobacteria</taxon>
        <taxon>Pasteurellales</taxon>
        <taxon>Pasteurellaceae</taxon>
        <taxon>Alitibacter</taxon>
    </lineage>
</organism>
<dbReference type="InterPro" id="IPR020562">
    <property type="entry name" value="PRibGlycinamide_synth_N"/>
</dbReference>
<dbReference type="GO" id="GO:0004637">
    <property type="term" value="F:phosphoribosylamine-glycine ligase activity"/>
    <property type="evidence" value="ECO:0007669"/>
    <property type="project" value="UniProtKB-UniRule"/>
</dbReference>
<name>A0A2U0SQ64_9PAST</name>
<dbReference type="PROSITE" id="PS00184">
    <property type="entry name" value="GARS"/>
    <property type="match status" value="1"/>
</dbReference>
<dbReference type="Gene3D" id="3.90.600.10">
    <property type="entry name" value="Phosphoribosylglycinamide synthetase, C-terminal domain"/>
    <property type="match status" value="1"/>
</dbReference>
<dbReference type="FunFam" id="3.30.1490.20:FF:000006">
    <property type="entry name" value="phosphoribosylamine--glycine ligase, chloroplastic-like"/>
    <property type="match status" value="1"/>
</dbReference>
<evidence type="ECO:0000256" key="6">
    <source>
        <dbReference type="ARBA" id="ARBA00022598"/>
    </source>
</evidence>
<keyword evidence="7" id="KW-0479">Metal-binding</keyword>
<dbReference type="InterPro" id="IPR000115">
    <property type="entry name" value="PRibGlycinamide_synth"/>
</dbReference>
<dbReference type="GO" id="GO:0005524">
    <property type="term" value="F:ATP binding"/>
    <property type="evidence" value="ECO:0007669"/>
    <property type="project" value="UniProtKB-UniRule"/>
</dbReference>
<evidence type="ECO:0000256" key="4">
    <source>
        <dbReference type="ARBA" id="ARBA00013255"/>
    </source>
</evidence>
<evidence type="ECO:0000256" key="5">
    <source>
        <dbReference type="ARBA" id="ARBA00020605"/>
    </source>
</evidence>
<evidence type="ECO:0000313" key="22">
    <source>
        <dbReference type="Proteomes" id="UP000245909"/>
    </source>
</evidence>
<feature type="region of interest" description="Disordered" evidence="19">
    <location>
        <begin position="214"/>
        <end position="236"/>
    </location>
</feature>
<dbReference type="OrthoDB" id="9807240at2"/>
<dbReference type="AlphaFoldDB" id="A0A2U0SQ64"/>
<gene>
    <name evidence="17" type="primary">purD</name>
    <name evidence="21" type="ORF">C8D76_10851</name>
</gene>
<dbReference type="UniPathway" id="UPA00074">
    <property type="reaction ID" value="UER00125"/>
</dbReference>